<dbReference type="GO" id="GO:0004553">
    <property type="term" value="F:hydrolase activity, hydrolyzing O-glycosyl compounds"/>
    <property type="evidence" value="ECO:0007669"/>
    <property type="project" value="InterPro"/>
</dbReference>
<dbReference type="OrthoDB" id="273314at2"/>
<name>A0A0D8JB61_9BACT</name>
<dbReference type="SUPFAM" id="SSF75005">
    <property type="entry name" value="Arabinanase/levansucrase/invertase"/>
    <property type="match status" value="1"/>
</dbReference>
<comment type="similarity">
    <text evidence="1 4">Belongs to the glycosyl hydrolase 43 family.</text>
</comment>
<organism evidence="6 7">
    <name type="scientific">Draconibacterium sediminis</name>
    <dbReference type="NCBI Taxonomy" id="1544798"/>
    <lineage>
        <taxon>Bacteria</taxon>
        <taxon>Pseudomonadati</taxon>
        <taxon>Bacteroidota</taxon>
        <taxon>Bacteroidia</taxon>
        <taxon>Marinilabiliales</taxon>
        <taxon>Prolixibacteraceae</taxon>
        <taxon>Draconibacterium</taxon>
    </lineage>
</organism>
<dbReference type="InterPro" id="IPR006710">
    <property type="entry name" value="Glyco_hydro_43"/>
</dbReference>
<evidence type="ECO:0000256" key="5">
    <source>
        <dbReference type="SAM" id="SignalP"/>
    </source>
</evidence>
<keyword evidence="7" id="KW-1185">Reference proteome</keyword>
<feature type="chain" id="PRO_5002330767" evidence="5">
    <location>
        <begin position="29"/>
        <end position="337"/>
    </location>
</feature>
<evidence type="ECO:0000313" key="6">
    <source>
        <dbReference type="EMBL" id="KJF43969.1"/>
    </source>
</evidence>
<evidence type="ECO:0000256" key="3">
    <source>
        <dbReference type="ARBA" id="ARBA00023295"/>
    </source>
</evidence>
<dbReference type="STRING" id="1544798.LH29_13035"/>
<dbReference type="Pfam" id="PF04616">
    <property type="entry name" value="Glyco_hydro_43"/>
    <property type="match status" value="1"/>
</dbReference>
<dbReference type="PATRIC" id="fig|1544798.3.peg.2764"/>
<keyword evidence="3 4" id="KW-0326">Glycosidase</keyword>
<dbReference type="AlphaFoldDB" id="A0A0D8JB61"/>
<feature type="signal peptide" evidence="5">
    <location>
        <begin position="1"/>
        <end position="28"/>
    </location>
</feature>
<comment type="caution">
    <text evidence="6">The sequence shown here is derived from an EMBL/GenBank/DDBJ whole genome shotgun (WGS) entry which is preliminary data.</text>
</comment>
<dbReference type="EMBL" id="JRHC01000002">
    <property type="protein sequence ID" value="KJF43969.1"/>
    <property type="molecule type" value="Genomic_DNA"/>
</dbReference>
<keyword evidence="5" id="KW-0732">Signal</keyword>
<sequence>MKKNNLHIRLKLFVFVLIVSTSAIPVIAQELQEYTSFKPGGEWLDTDGVHIDCHGGNIVYVEHLKTFFWYGEHRGQPRGASCYSSTDLYNWTKEGVVIEKGDIKVFERPKVIYDETNKRYVMWFHYDGDLNGRGYGIAELGIAISDSPTGPFVVQDHYRPNGHESRDIGMYFEPDTKKAYIGYAADHVNRTIRMVELSDDYLSTTTNDVDIEAHCEGPGILKKDGTFYLLTSQCSGWTPNPGTYYTAPSVMGPYTSQGSPFIGDAGNNSFNSQPCFIFKIPGYKDAYLYMGDRWNGGGRPESQYVFLPITITAGGEMEIHWYAEWDLNLFTPERKKN</sequence>
<gene>
    <name evidence="6" type="ORF">LH29_13035</name>
</gene>
<proteinExistence type="inferred from homology"/>
<evidence type="ECO:0000256" key="4">
    <source>
        <dbReference type="RuleBase" id="RU361187"/>
    </source>
</evidence>
<protein>
    <submittedName>
        <fullName evidence="6">Beta-glucanase</fullName>
    </submittedName>
</protein>
<evidence type="ECO:0000313" key="7">
    <source>
        <dbReference type="Proteomes" id="UP000032544"/>
    </source>
</evidence>
<dbReference type="PANTHER" id="PTHR22925">
    <property type="entry name" value="GLYCOSYL HYDROLASE 43 FAMILY MEMBER"/>
    <property type="match status" value="1"/>
</dbReference>
<dbReference type="InterPro" id="IPR023296">
    <property type="entry name" value="Glyco_hydro_beta-prop_sf"/>
</dbReference>
<dbReference type="GO" id="GO:0005975">
    <property type="term" value="P:carbohydrate metabolic process"/>
    <property type="evidence" value="ECO:0007669"/>
    <property type="project" value="InterPro"/>
</dbReference>
<accession>A0A0D8JB61</accession>
<keyword evidence="2 4" id="KW-0378">Hydrolase</keyword>
<dbReference type="Gene3D" id="2.115.10.20">
    <property type="entry name" value="Glycosyl hydrolase domain, family 43"/>
    <property type="match status" value="1"/>
</dbReference>
<evidence type="ECO:0000256" key="2">
    <source>
        <dbReference type="ARBA" id="ARBA00022801"/>
    </source>
</evidence>
<reference evidence="6 7" key="1">
    <citation type="submission" date="2014-09" db="EMBL/GenBank/DDBJ databases">
        <title>Draft Genome Sequence of Draconibacterium sp. JN14CK-3.</title>
        <authorList>
            <person name="Dong C."/>
            <person name="Lai Q."/>
            <person name="Shao Z."/>
        </authorList>
    </citation>
    <scope>NUCLEOTIDE SEQUENCE [LARGE SCALE GENOMIC DNA]</scope>
    <source>
        <strain evidence="6 7">JN14CK-3</strain>
    </source>
</reference>
<evidence type="ECO:0000256" key="1">
    <source>
        <dbReference type="ARBA" id="ARBA00009865"/>
    </source>
</evidence>
<dbReference type="Proteomes" id="UP000032544">
    <property type="component" value="Unassembled WGS sequence"/>
</dbReference>
<dbReference type="RefSeq" id="WP_045030138.1">
    <property type="nucleotide sequence ID" value="NZ_JRHC01000002.1"/>
</dbReference>
<dbReference type="PANTHER" id="PTHR22925:SF3">
    <property type="entry name" value="GLYCOSYL HYDROLASE FAMILY PROTEIN 43"/>
    <property type="match status" value="1"/>
</dbReference>